<name>A0A7K5HPL6_CROSL</name>
<evidence type="ECO:0000256" key="4">
    <source>
        <dbReference type="ARBA" id="ARBA00022490"/>
    </source>
</evidence>
<feature type="domain" description="BROMI C-terminal Rab TBC-like" evidence="13">
    <location>
        <begin position="866"/>
        <end position="1297"/>
    </location>
</feature>
<feature type="domain" description="BROMI middle region" evidence="11">
    <location>
        <begin position="173"/>
        <end position="848"/>
    </location>
</feature>
<dbReference type="OrthoDB" id="1668230at2759"/>
<gene>
    <name evidence="14" type="primary">Tbc1d32</name>
    <name evidence="14" type="ORF">CROSUL_R08689</name>
</gene>
<evidence type="ECO:0000256" key="6">
    <source>
        <dbReference type="ARBA" id="ARBA00023273"/>
    </source>
</evidence>
<dbReference type="InterPro" id="IPR035969">
    <property type="entry name" value="Rab-GAP_TBC_sf"/>
</dbReference>
<evidence type="ECO:0000256" key="3">
    <source>
        <dbReference type="ARBA" id="ARBA00022473"/>
    </source>
</evidence>
<dbReference type="PANTHER" id="PTHR13465">
    <property type="entry name" value="UPF0183 PROTEIN"/>
    <property type="match status" value="1"/>
</dbReference>
<dbReference type="Proteomes" id="UP000549499">
    <property type="component" value="Unassembled WGS sequence"/>
</dbReference>
<feature type="non-terminal residue" evidence="14">
    <location>
        <position position="1"/>
    </location>
</feature>
<dbReference type="InterPro" id="IPR032735">
    <property type="entry name" value="BROMI_M"/>
</dbReference>
<evidence type="ECO:0000256" key="1">
    <source>
        <dbReference type="ARBA" id="ARBA00004138"/>
    </source>
</evidence>
<dbReference type="EMBL" id="VYZB01000213">
    <property type="protein sequence ID" value="NWS71234.1"/>
    <property type="molecule type" value="Genomic_DNA"/>
</dbReference>
<dbReference type="GO" id="GO:1905515">
    <property type="term" value="P:non-motile cilium assembly"/>
    <property type="evidence" value="ECO:0007669"/>
    <property type="project" value="TreeGrafter"/>
</dbReference>
<evidence type="ECO:0000259" key="12">
    <source>
        <dbReference type="Pfam" id="PF23431"/>
    </source>
</evidence>
<dbReference type="GO" id="GO:0005737">
    <property type="term" value="C:cytoplasm"/>
    <property type="evidence" value="ECO:0007669"/>
    <property type="project" value="UniProtKB-SubCell"/>
</dbReference>
<dbReference type="Pfam" id="PF23431">
    <property type="entry name" value="BROMI_N"/>
    <property type="match status" value="1"/>
</dbReference>
<keyword evidence="4" id="KW-0963">Cytoplasm</keyword>
<dbReference type="InterPro" id="IPR055391">
    <property type="entry name" value="BROMI_N"/>
</dbReference>
<comment type="function">
    <text evidence="7">Required for high-level Shh responses in the developing neural tube. Together with CDK20, controls the structure of the primary cilium by coordinating assembly of the ciliary membrane and axoneme, allowing GLI2 to be properly activated in response to Shh signaling.</text>
</comment>
<evidence type="ECO:0000256" key="10">
    <source>
        <dbReference type="SAM" id="MobiDB-lite"/>
    </source>
</evidence>
<dbReference type="PANTHER" id="PTHR13465:SF3">
    <property type="entry name" value="PROTEIN BROAD-MINDED"/>
    <property type="match status" value="1"/>
</dbReference>
<dbReference type="GO" id="GO:0005929">
    <property type="term" value="C:cilium"/>
    <property type="evidence" value="ECO:0007669"/>
    <property type="project" value="UniProtKB-SubCell"/>
</dbReference>
<reference evidence="14 15" key="1">
    <citation type="submission" date="2019-09" db="EMBL/GenBank/DDBJ databases">
        <title>Bird 10,000 Genomes (B10K) Project - Family phase.</title>
        <authorList>
            <person name="Zhang G."/>
        </authorList>
    </citation>
    <scope>NUCLEOTIDE SEQUENCE [LARGE SCALE GENOMIC DNA]</scope>
    <source>
        <strain evidence="14">B10K-DU-003-44</strain>
        <tissue evidence="14">Muscle</tissue>
    </source>
</reference>
<feature type="compositionally biased region" description="Basic and acidic residues" evidence="10">
    <location>
        <begin position="136"/>
        <end position="148"/>
    </location>
</feature>
<comment type="caution">
    <text evidence="14">The sequence shown here is derived from an EMBL/GenBank/DDBJ whole genome shotgun (WGS) entry which is preliminary data.</text>
</comment>
<proteinExistence type="predicted"/>
<protein>
    <recommendedName>
        <fullName evidence="8">Protein broad-minded</fullName>
    </recommendedName>
    <alternativeName>
        <fullName evidence="9">TBC1 domain family member 32</fullName>
    </alternativeName>
</protein>
<keyword evidence="6" id="KW-0966">Cell projection</keyword>
<dbReference type="SUPFAM" id="SSF48371">
    <property type="entry name" value="ARM repeat"/>
    <property type="match status" value="1"/>
</dbReference>
<dbReference type="Pfam" id="PF23440">
    <property type="entry name" value="BROMI_C"/>
    <property type="match status" value="1"/>
</dbReference>
<dbReference type="InterPro" id="IPR016024">
    <property type="entry name" value="ARM-type_fold"/>
</dbReference>
<organism evidence="14 15">
    <name type="scientific">Crotophaga sulcirostris</name>
    <name type="common">Groove-billed ani</name>
    <dbReference type="NCBI Taxonomy" id="33598"/>
    <lineage>
        <taxon>Eukaryota</taxon>
        <taxon>Metazoa</taxon>
        <taxon>Chordata</taxon>
        <taxon>Craniata</taxon>
        <taxon>Vertebrata</taxon>
        <taxon>Euteleostomi</taxon>
        <taxon>Archelosauria</taxon>
        <taxon>Archosauria</taxon>
        <taxon>Dinosauria</taxon>
        <taxon>Saurischia</taxon>
        <taxon>Theropoda</taxon>
        <taxon>Coelurosauria</taxon>
        <taxon>Aves</taxon>
        <taxon>Neognathae</taxon>
        <taxon>Neoaves</taxon>
        <taxon>Otidimorphae</taxon>
        <taxon>Cuculiformes</taxon>
        <taxon>Crotophagidae</taxon>
        <taxon>Crotophaga</taxon>
    </lineage>
</organism>
<dbReference type="SUPFAM" id="SSF47923">
    <property type="entry name" value="Ypt/Rab-GAP domain of gyp1p"/>
    <property type="match status" value="1"/>
</dbReference>
<evidence type="ECO:0000256" key="5">
    <source>
        <dbReference type="ARBA" id="ARBA00023069"/>
    </source>
</evidence>
<feature type="region of interest" description="Disordered" evidence="10">
    <location>
        <begin position="136"/>
        <end position="157"/>
    </location>
</feature>
<keyword evidence="3" id="KW-0217">Developmental protein</keyword>
<evidence type="ECO:0000256" key="9">
    <source>
        <dbReference type="ARBA" id="ARBA00075916"/>
    </source>
</evidence>
<sequence>MSHFTSEDEALLQSMLRQLLQSVEEKITGAPSVECAEEILLHLEETDENFHNYEFVKYLRQYINNTVGSVIEEETEKCTSAQNQGEVSGYDTLVQHVTTKTRESKEYREMMHALKNVMMVVVESLINKFEEDRMRNKELDSKTKKERQSGYYTDNCSDSDSSFNQSYTFMSQEQLQLLVERLDPIQPKEVRQEALQTLCFVPPSDILNSESWPSLRKHLTMSLSDPDATFSEKILRFYAKAFSSSPFNMTREVYTSLARHLELYFLSGEYSLHISAGLDVSNTDVNRLLKKVRLLNEYQKEAPSSWIRHPEKYMEEVMESTLSLLSVKHEPNHPASPDFLSPVYLLALLDIKAEWFKKWTHAHYSRTVLFRLLEKKYKSLINAAIQQCLDYFQFCKATVNKNLRVNDYSQQHCSDKQNYFYTGPELQYAYFVHSLCLLGRLLIYKQGQNLFPVQMKNKKDIVSITDVLVLFTQLIYYSPSYPKAALAVHTDNYSPASLVMEILQVICDQTGCAAEWLYMNAVIDALLHPVQSLLSGTEVYVNCLETTLIDVADILARIAAVDDGLSCLLYGENKKTTTEDRPTAVHVIAQFTKKLLHDDISLLSGSESLPMVKGAFIFVCRQMYRTCEGLQVVIPYGLHESIGEAWKKTSLLSERVPTPVTGADSTSSISLESKNVLLWEETLLDALLNYSATPKGLFLLHSTGAMNDCVNFMFSSLSKKLQQANDYEEFDNRVIVTQIAATPTGAIALQSSGFIKAFVTELWALLECGNDDLRITQPKSTPVDPIDQSCKKSFLFLINLLSFPTVYELLSKKDIPNKPMYSLREVPTDIIDIVDRLIILNSEAKIHSLFNYEQSHIFGLRLLNVLCCELNTLLLLETQYKLSQVLLTAQGENVTESSEGPGDFIIDGLSVERNHVLVRINLIGGPQERILPLRVLDKGNDPYPWPMFSSFPLPKCYLAEIPRKAEFRQDKGLDKLLSLLKSPEEQTGWTEMCRKQFCNVMKARPDIISGTILAELIEKFVSHLSESRLDCYFSTGNYKAMDSDVKNESLSSVQQLGVEMTVRYGKYLNLLKEHAEDGLCFVLKNCEKFLKQQQRTVVSSLCCLQERYAGYDWFASSIFLIMSGDGERTLTFLQQFSRLLVSAFLWLPRLHLSMHLPITTVEFGIHPVYFCSAHYIEMLLKAELPLVFSAFHLSGFTPSQICLQWITQCFWNYMDWSEICHYIATCIFLGPDYQIYMCISVFKHLQQDILKHTEAQDLHVFLKEEALHGFRVSDYLEYMESLEVIYRPVLLKDMRSIRVQNT</sequence>
<feature type="domain" description="BROMI N-terminal" evidence="12">
    <location>
        <begin position="12"/>
        <end position="138"/>
    </location>
</feature>
<evidence type="ECO:0000256" key="7">
    <source>
        <dbReference type="ARBA" id="ARBA00054310"/>
    </source>
</evidence>
<comment type="subcellular location">
    <subcellularLocation>
        <location evidence="1">Cell projection</location>
        <location evidence="1">Cilium</location>
    </subcellularLocation>
    <subcellularLocation>
        <location evidence="2">Cytoplasm</location>
    </subcellularLocation>
</comment>
<evidence type="ECO:0000259" key="13">
    <source>
        <dbReference type="Pfam" id="PF23440"/>
    </source>
</evidence>
<evidence type="ECO:0000259" key="11">
    <source>
        <dbReference type="Pfam" id="PF14961"/>
    </source>
</evidence>
<evidence type="ECO:0000313" key="14">
    <source>
        <dbReference type="EMBL" id="NWS71234.1"/>
    </source>
</evidence>
<dbReference type="InterPro" id="IPR039156">
    <property type="entry name" value="PHAF1/BROMI"/>
</dbReference>
<evidence type="ECO:0000256" key="2">
    <source>
        <dbReference type="ARBA" id="ARBA00004496"/>
    </source>
</evidence>
<keyword evidence="15" id="KW-1185">Reference proteome</keyword>
<evidence type="ECO:0000256" key="8">
    <source>
        <dbReference type="ARBA" id="ARBA00067690"/>
    </source>
</evidence>
<dbReference type="InterPro" id="IPR055392">
    <property type="entry name" value="BROMI_C"/>
</dbReference>
<feature type="non-terminal residue" evidence="14">
    <location>
        <position position="1302"/>
    </location>
</feature>
<keyword evidence="5" id="KW-0969">Cilium</keyword>
<dbReference type="Gene3D" id="1.10.472.80">
    <property type="entry name" value="Ypt/Rab-GAP domain of gyp1p, domain 3"/>
    <property type="match status" value="1"/>
</dbReference>
<evidence type="ECO:0000313" key="15">
    <source>
        <dbReference type="Proteomes" id="UP000549499"/>
    </source>
</evidence>
<dbReference type="Pfam" id="PF14961">
    <property type="entry name" value="BROMI"/>
    <property type="match status" value="1"/>
</dbReference>
<accession>A0A7K5HPL6</accession>
<dbReference type="FunFam" id="1.10.472.80:FF:000031">
    <property type="entry name" value="TBC1 domain family, member 32"/>
    <property type="match status" value="1"/>
</dbReference>